<protein>
    <submittedName>
        <fullName evidence="1">Substrate of the Dot/Icm secretion system</fullName>
    </submittedName>
</protein>
<dbReference type="PATRIC" id="fig|66969.6.peg.1642"/>
<dbReference type="Proteomes" id="UP000054729">
    <property type="component" value="Unassembled WGS sequence"/>
</dbReference>
<dbReference type="AlphaFoldDB" id="A0A0W1ADN5"/>
<name>A0A0W1ADN5_9GAMM</name>
<dbReference type="STRING" id="66969.Lwal_1504"/>
<sequence>MALPKFLEKYQEEFTFVTDNNLLPTKSYIAVKRFTEKYENTGKFWDGIGSIAIDPIFNGLTACYYALRAVWATLRAVGNLLVLKPGDALDAIKDAGFHLTMSICLAVMAPIHALTNAVELLTRTVSSWFRKSLPVESVESAENPSYLEQFAEQAGQYTRNMIPSASYFGASRFFLPYKDANKCLAQMASPFVMMGLTGFNSLYEAYSGVNSALECIANLLIGKPKEALKDLKDLSIHFTLAVSLAVMTPINFLVEGIAFLTRTGSTWYSACTQPKANTLSINSDERGEYIYEEDTEGYGLSSSH</sequence>
<evidence type="ECO:0000313" key="2">
    <source>
        <dbReference type="Proteomes" id="UP000054729"/>
    </source>
</evidence>
<dbReference type="EMBL" id="LNZB01000036">
    <property type="protein sequence ID" value="KTD79432.1"/>
    <property type="molecule type" value="Genomic_DNA"/>
</dbReference>
<organism evidence="1 2">
    <name type="scientific">Legionella waltersii</name>
    <dbReference type="NCBI Taxonomy" id="66969"/>
    <lineage>
        <taxon>Bacteria</taxon>
        <taxon>Pseudomonadati</taxon>
        <taxon>Pseudomonadota</taxon>
        <taxon>Gammaproteobacteria</taxon>
        <taxon>Legionellales</taxon>
        <taxon>Legionellaceae</taxon>
        <taxon>Legionella</taxon>
    </lineage>
</organism>
<dbReference type="RefSeq" id="WP_065235656.1">
    <property type="nucleotide sequence ID" value="NZ_CAAAIQ010000023.1"/>
</dbReference>
<gene>
    <name evidence="1" type="ORF">Lwal_1504</name>
</gene>
<keyword evidence="2" id="KW-1185">Reference proteome</keyword>
<proteinExistence type="predicted"/>
<comment type="caution">
    <text evidence="1">The sequence shown here is derived from an EMBL/GenBank/DDBJ whole genome shotgun (WGS) entry which is preliminary data.</text>
</comment>
<evidence type="ECO:0000313" key="1">
    <source>
        <dbReference type="EMBL" id="KTD79432.1"/>
    </source>
</evidence>
<reference evidence="1 2" key="1">
    <citation type="submission" date="2015-11" db="EMBL/GenBank/DDBJ databases">
        <title>Genomic analysis of 38 Legionella species identifies large and diverse effector repertoires.</title>
        <authorList>
            <person name="Burstein D."/>
            <person name="Amaro F."/>
            <person name="Zusman T."/>
            <person name="Lifshitz Z."/>
            <person name="Cohen O."/>
            <person name="Gilbert J.A."/>
            <person name="Pupko T."/>
            <person name="Shuman H.A."/>
            <person name="Segal G."/>
        </authorList>
    </citation>
    <scope>NUCLEOTIDE SEQUENCE [LARGE SCALE GENOMIC DNA]</scope>
    <source>
        <strain evidence="1 2">ATCC 51914</strain>
    </source>
</reference>
<accession>A0A0W1ADN5</accession>